<dbReference type="InterPro" id="IPR000326">
    <property type="entry name" value="PAP2/HPO"/>
</dbReference>
<evidence type="ECO:0000256" key="8">
    <source>
        <dbReference type="ARBA" id="ARBA00023264"/>
    </source>
</evidence>
<dbReference type="InterPro" id="IPR045540">
    <property type="entry name" value="YegS/DAGK_C"/>
</dbReference>
<name>A0A255GPD9_9ACTN</name>
<evidence type="ECO:0000256" key="3">
    <source>
        <dbReference type="ARBA" id="ARBA00022679"/>
    </source>
</evidence>
<keyword evidence="8" id="KW-1208">Phospholipid metabolism</keyword>
<dbReference type="Pfam" id="PF19279">
    <property type="entry name" value="YegS_C"/>
    <property type="match status" value="1"/>
</dbReference>
<dbReference type="PANTHER" id="PTHR12358">
    <property type="entry name" value="SPHINGOSINE KINASE"/>
    <property type="match status" value="1"/>
</dbReference>
<dbReference type="Gene3D" id="3.40.50.10330">
    <property type="entry name" value="Probable inorganic polyphosphate/atp-NAD kinase, domain 1"/>
    <property type="match status" value="1"/>
</dbReference>
<keyword evidence="4" id="KW-0547">Nucleotide-binding</keyword>
<accession>A0A255GPD9</accession>
<dbReference type="OrthoDB" id="3171056at2"/>
<evidence type="ECO:0000256" key="5">
    <source>
        <dbReference type="ARBA" id="ARBA00022777"/>
    </source>
</evidence>
<dbReference type="Pfam" id="PF00781">
    <property type="entry name" value="DAGK_cat"/>
    <property type="match status" value="1"/>
</dbReference>
<evidence type="ECO:0000259" key="10">
    <source>
        <dbReference type="PROSITE" id="PS50146"/>
    </source>
</evidence>
<dbReference type="RefSeq" id="WP_094404930.1">
    <property type="nucleotide sequence ID" value="NZ_NMVO01000004.1"/>
</dbReference>
<feature type="transmembrane region" description="Helical" evidence="9">
    <location>
        <begin position="129"/>
        <end position="148"/>
    </location>
</feature>
<dbReference type="SMART" id="SM00046">
    <property type="entry name" value="DAGKc"/>
    <property type="match status" value="1"/>
</dbReference>
<comment type="cofactor">
    <cofactor evidence="1">
        <name>Mg(2+)</name>
        <dbReference type="ChEBI" id="CHEBI:18420"/>
    </cofactor>
</comment>
<comment type="similarity">
    <text evidence="2">Belongs to the diacylglycerol/lipid kinase family.</text>
</comment>
<keyword evidence="5" id="KW-0418">Kinase</keyword>
<feature type="domain" description="DAGKc" evidence="10">
    <location>
        <begin position="228"/>
        <end position="358"/>
    </location>
</feature>
<keyword evidence="6" id="KW-0067">ATP-binding</keyword>
<dbReference type="EMBL" id="NMVO01000004">
    <property type="protein sequence ID" value="OYO16263.1"/>
    <property type="molecule type" value="Genomic_DNA"/>
</dbReference>
<dbReference type="PANTHER" id="PTHR12358:SF106">
    <property type="entry name" value="LIPID KINASE YEGS"/>
    <property type="match status" value="1"/>
</dbReference>
<dbReference type="InterPro" id="IPR036938">
    <property type="entry name" value="PAP2/HPO_sf"/>
</dbReference>
<evidence type="ECO:0000256" key="9">
    <source>
        <dbReference type="SAM" id="Phobius"/>
    </source>
</evidence>
<dbReference type="SMART" id="SM00014">
    <property type="entry name" value="acidPPc"/>
    <property type="match status" value="1"/>
</dbReference>
<sequence length="530" mass="57278">MARRPPSPTASVTLVVLTLAFLGWTLLVLSGALTGFDRSTTYAGLTHNSPAAQIFEAIALVSWPGVLYAVLAGLALWAYQRRLRNLAGAIALSIPLGWGSQVVLKLLIARPRPETPLDVITGTGYAYPSGHLVAATVTVIMIGAAVVVTRQSFTRRLASRVVGGSAIVLVAIDRWAMNAHWISDLVGGLLLGALVSALSLVAAGVRVLPSNPLELARPRMRAEAVPEGEEKRCAVIFNPTKVLDITTFRRHVEYEARRRGWDSLLWLETSSHDPGYEMARVALYREVDLVLAVGGDGTVRAVCEVLADSDVAVALIPAGTGNLLARNLEIPLDESEALRVAFLGRRERIDLVRLTTDRGLASEQQHVFGVMAGIGIDAAIMDRTDKELKRAVGTAAYFIAAAQNANHPPLPVSIRVDDDEWFKRKASVLLIGNVGVLTNNIRIIPDASATDGQLDLLVASPRTAADWVRLTTKVLTRARGTDRRMDLLKGRRVEVRAERSDAYQVDGDTEGRCRTLEAEVMPSALTILLP</sequence>
<keyword evidence="9" id="KW-1133">Transmembrane helix</keyword>
<reference evidence="11 12" key="1">
    <citation type="submission" date="2017-07" db="EMBL/GenBank/DDBJ databases">
        <title>Draft whole genome sequences of clinical Proprionibacteriaceae strains.</title>
        <authorList>
            <person name="Bernier A.-M."/>
            <person name="Bernard K."/>
            <person name="Domingo M.-C."/>
        </authorList>
    </citation>
    <scope>NUCLEOTIDE SEQUENCE [LARGE SCALE GENOMIC DNA]</scope>
    <source>
        <strain evidence="11 12">NML 030167</strain>
    </source>
</reference>
<organism evidence="11 12">
    <name type="scientific">Enemella evansiae</name>
    <dbReference type="NCBI Taxonomy" id="2016499"/>
    <lineage>
        <taxon>Bacteria</taxon>
        <taxon>Bacillati</taxon>
        <taxon>Actinomycetota</taxon>
        <taxon>Actinomycetes</taxon>
        <taxon>Propionibacteriales</taxon>
        <taxon>Propionibacteriaceae</taxon>
        <taxon>Enemella</taxon>
    </lineage>
</organism>
<dbReference type="Gene3D" id="2.60.200.40">
    <property type="match status" value="1"/>
</dbReference>
<evidence type="ECO:0000313" key="12">
    <source>
        <dbReference type="Proteomes" id="UP000215896"/>
    </source>
</evidence>
<dbReference type="InterPro" id="IPR016064">
    <property type="entry name" value="NAD/diacylglycerol_kinase_sf"/>
</dbReference>
<evidence type="ECO:0000256" key="1">
    <source>
        <dbReference type="ARBA" id="ARBA00001946"/>
    </source>
</evidence>
<comment type="caution">
    <text evidence="11">The sequence shown here is derived from an EMBL/GenBank/DDBJ whole genome shotgun (WGS) entry which is preliminary data.</text>
</comment>
<protein>
    <submittedName>
        <fullName evidence="11">PA-phosphatase</fullName>
    </submittedName>
</protein>
<dbReference type="Gene3D" id="1.20.144.10">
    <property type="entry name" value="Phosphatidic acid phosphatase type 2/haloperoxidase"/>
    <property type="match status" value="1"/>
</dbReference>
<keyword evidence="9" id="KW-0812">Transmembrane</keyword>
<dbReference type="GO" id="GO:0004143">
    <property type="term" value="F:ATP-dependent diacylglycerol kinase activity"/>
    <property type="evidence" value="ECO:0007669"/>
    <property type="project" value="TreeGrafter"/>
</dbReference>
<dbReference type="SUPFAM" id="SSF111331">
    <property type="entry name" value="NAD kinase/diacylglycerol kinase-like"/>
    <property type="match status" value="1"/>
</dbReference>
<dbReference type="AlphaFoldDB" id="A0A255GPD9"/>
<evidence type="ECO:0000256" key="6">
    <source>
        <dbReference type="ARBA" id="ARBA00022840"/>
    </source>
</evidence>
<evidence type="ECO:0000256" key="2">
    <source>
        <dbReference type="ARBA" id="ARBA00005983"/>
    </source>
</evidence>
<gene>
    <name evidence="11" type="ORF">CGZ94_04775</name>
</gene>
<feature type="transmembrane region" description="Helical" evidence="9">
    <location>
        <begin position="86"/>
        <end position="109"/>
    </location>
</feature>
<dbReference type="InterPro" id="IPR001206">
    <property type="entry name" value="Diacylglycerol_kinase_cat_dom"/>
</dbReference>
<keyword evidence="7" id="KW-0594">Phospholipid biosynthesis</keyword>
<keyword evidence="7" id="KW-0443">Lipid metabolism</keyword>
<dbReference type="GO" id="GO:0008654">
    <property type="term" value="P:phospholipid biosynthetic process"/>
    <property type="evidence" value="ECO:0007669"/>
    <property type="project" value="UniProtKB-KW"/>
</dbReference>
<feature type="transmembrane region" description="Helical" evidence="9">
    <location>
        <begin position="12"/>
        <end position="34"/>
    </location>
</feature>
<keyword evidence="9" id="KW-0472">Membrane</keyword>
<dbReference type="InterPro" id="IPR017438">
    <property type="entry name" value="ATP-NAD_kinase_N"/>
</dbReference>
<dbReference type="Pfam" id="PF01569">
    <property type="entry name" value="PAP2"/>
    <property type="match status" value="1"/>
</dbReference>
<dbReference type="GO" id="GO:0005886">
    <property type="term" value="C:plasma membrane"/>
    <property type="evidence" value="ECO:0007669"/>
    <property type="project" value="TreeGrafter"/>
</dbReference>
<evidence type="ECO:0000256" key="7">
    <source>
        <dbReference type="ARBA" id="ARBA00023209"/>
    </source>
</evidence>
<dbReference type="InterPro" id="IPR050187">
    <property type="entry name" value="Lipid_Phosphate_FormReg"/>
</dbReference>
<dbReference type="PROSITE" id="PS50146">
    <property type="entry name" value="DAGK"/>
    <property type="match status" value="1"/>
</dbReference>
<keyword evidence="7" id="KW-0444">Lipid biosynthesis</keyword>
<feature type="transmembrane region" description="Helical" evidence="9">
    <location>
        <begin position="189"/>
        <end position="209"/>
    </location>
</feature>
<dbReference type="SUPFAM" id="SSF48317">
    <property type="entry name" value="Acid phosphatase/Vanadium-dependent haloperoxidase"/>
    <property type="match status" value="1"/>
</dbReference>
<keyword evidence="12" id="KW-1185">Reference proteome</keyword>
<dbReference type="Proteomes" id="UP000215896">
    <property type="component" value="Unassembled WGS sequence"/>
</dbReference>
<proteinExistence type="inferred from homology"/>
<evidence type="ECO:0000256" key="4">
    <source>
        <dbReference type="ARBA" id="ARBA00022741"/>
    </source>
</evidence>
<feature type="transmembrane region" description="Helical" evidence="9">
    <location>
        <begin position="54"/>
        <end position="79"/>
    </location>
</feature>
<keyword evidence="3" id="KW-0808">Transferase</keyword>
<evidence type="ECO:0000313" key="11">
    <source>
        <dbReference type="EMBL" id="OYO16263.1"/>
    </source>
</evidence>
<dbReference type="GO" id="GO:0005524">
    <property type="term" value="F:ATP binding"/>
    <property type="evidence" value="ECO:0007669"/>
    <property type="project" value="UniProtKB-KW"/>
</dbReference>